<dbReference type="AlphaFoldDB" id="A0A5N5T0E0"/>
<feature type="region of interest" description="Disordered" evidence="1">
    <location>
        <begin position="50"/>
        <end position="328"/>
    </location>
</feature>
<comment type="caution">
    <text evidence="2">The sequence shown here is derived from an EMBL/GenBank/DDBJ whole genome shotgun (WGS) entry which is preliminary data.</text>
</comment>
<evidence type="ECO:0000313" key="2">
    <source>
        <dbReference type="EMBL" id="KAB7499943.1"/>
    </source>
</evidence>
<reference evidence="2 3" key="1">
    <citation type="journal article" date="2019" name="PLoS Biol.">
        <title>Sex chromosomes control vertical transmission of feminizing Wolbachia symbionts in an isopod.</title>
        <authorList>
            <person name="Becking T."/>
            <person name="Chebbi M.A."/>
            <person name="Giraud I."/>
            <person name="Moumen B."/>
            <person name="Laverre T."/>
            <person name="Caubet Y."/>
            <person name="Peccoud J."/>
            <person name="Gilbert C."/>
            <person name="Cordaux R."/>
        </authorList>
    </citation>
    <scope>NUCLEOTIDE SEQUENCE [LARGE SCALE GENOMIC DNA]</scope>
    <source>
        <strain evidence="2">ANa2</strain>
        <tissue evidence="2">Whole body excluding digestive tract and cuticle</tissue>
    </source>
</reference>
<keyword evidence="3" id="KW-1185">Reference proteome</keyword>
<protein>
    <submittedName>
        <fullName evidence="2">Uncharacterized protein</fullName>
    </submittedName>
</protein>
<accession>A0A5N5T0E0</accession>
<dbReference type="Proteomes" id="UP000326759">
    <property type="component" value="Unassembled WGS sequence"/>
</dbReference>
<feature type="compositionally biased region" description="Acidic residues" evidence="1">
    <location>
        <begin position="270"/>
        <end position="286"/>
    </location>
</feature>
<feature type="compositionally biased region" description="Polar residues" evidence="1">
    <location>
        <begin position="1"/>
        <end position="10"/>
    </location>
</feature>
<evidence type="ECO:0000256" key="1">
    <source>
        <dbReference type="SAM" id="MobiDB-lite"/>
    </source>
</evidence>
<feature type="compositionally biased region" description="Basic residues" evidence="1">
    <location>
        <begin position="311"/>
        <end position="320"/>
    </location>
</feature>
<name>A0A5N5T0E0_9CRUS</name>
<feature type="region of interest" description="Disordered" evidence="1">
    <location>
        <begin position="1"/>
        <end position="30"/>
    </location>
</feature>
<feature type="compositionally biased region" description="Polar residues" evidence="1">
    <location>
        <begin position="136"/>
        <end position="149"/>
    </location>
</feature>
<feature type="compositionally biased region" description="Basic and acidic residues" evidence="1">
    <location>
        <begin position="298"/>
        <end position="310"/>
    </location>
</feature>
<dbReference type="EMBL" id="SEYY01015964">
    <property type="protein sequence ID" value="KAB7499943.1"/>
    <property type="molecule type" value="Genomic_DNA"/>
</dbReference>
<sequence>MIKTHLSVTGESPIKEDDEEQDGDSPISGEIKNFEDLLKKLDALEEQERLNDELELQENEEKKVNIEDETSVNADAKGEKSETEDEGGSSGPKEKLRRRVSWADQLAEPKHDDDEEEEDNEEGAHETPVRMKYRSRQQSLPTELISSSWNKDEPVSPSQECAEAVEGEGVEAAPELDSEGATPQSPSDLYKMFGPHAIGGQPTKGILKKKGESFQTEDTEKGVGFCDTAESIEYIPCSPDEPVVFRTPPLSESPKEIKNLKPVVARNADNSDEEDEEEGEEEEEHKEEETPTPTETVTKTKEDPEEEPKHVSRFKAARMKKATEEAAS</sequence>
<evidence type="ECO:0000313" key="3">
    <source>
        <dbReference type="Proteomes" id="UP000326759"/>
    </source>
</evidence>
<proteinExistence type="predicted"/>
<organism evidence="2 3">
    <name type="scientific">Armadillidium nasatum</name>
    <dbReference type="NCBI Taxonomy" id="96803"/>
    <lineage>
        <taxon>Eukaryota</taxon>
        <taxon>Metazoa</taxon>
        <taxon>Ecdysozoa</taxon>
        <taxon>Arthropoda</taxon>
        <taxon>Crustacea</taxon>
        <taxon>Multicrustacea</taxon>
        <taxon>Malacostraca</taxon>
        <taxon>Eumalacostraca</taxon>
        <taxon>Peracarida</taxon>
        <taxon>Isopoda</taxon>
        <taxon>Oniscidea</taxon>
        <taxon>Crinocheta</taxon>
        <taxon>Armadillidiidae</taxon>
        <taxon>Armadillidium</taxon>
    </lineage>
</organism>
<gene>
    <name evidence="2" type="ORF">Anas_01763</name>
</gene>
<feature type="compositionally biased region" description="Acidic residues" evidence="1">
    <location>
        <begin position="163"/>
        <end position="178"/>
    </location>
</feature>